<feature type="region of interest" description="Disordered" evidence="1">
    <location>
        <begin position="361"/>
        <end position="380"/>
    </location>
</feature>
<feature type="compositionally biased region" description="Polar residues" evidence="1">
    <location>
        <begin position="243"/>
        <end position="259"/>
    </location>
</feature>
<protein>
    <submittedName>
        <fullName evidence="2">Uncharacterized protein</fullName>
    </submittedName>
</protein>
<proteinExistence type="predicted"/>
<feature type="compositionally biased region" description="Basic and acidic residues" evidence="1">
    <location>
        <begin position="25"/>
        <end position="120"/>
    </location>
</feature>
<feature type="non-terminal residue" evidence="2">
    <location>
        <position position="1"/>
    </location>
</feature>
<keyword evidence="3" id="KW-1185">Reference proteome</keyword>
<reference evidence="2 3" key="1">
    <citation type="submission" date="2015-07" db="EMBL/GenBank/DDBJ databases">
        <title>Emmonsia species relationships and genome sequence.</title>
        <authorList>
            <consortium name="The Broad Institute Genomics Platform"/>
            <person name="Cuomo C.A."/>
            <person name="Munoz J.F."/>
            <person name="Imamovic A."/>
            <person name="Priest M.E."/>
            <person name="Young S."/>
            <person name="Clay O.K."/>
            <person name="McEwen J.G."/>
        </authorList>
    </citation>
    <scope>NUCLEOTIDE SEQUENCE [LARGE SCALE GENOMIC DNA]</scope>
    <source>
        <strain evidence="2 3">UAMH 9510</strain>
    </source>
</reference>
<sequence>EQLRQEQLRQEQLRQEQLRQEQLRQEQLRQKEEARAAAEQEQLQRDAEEAAAEQVKREQIQREEEERHAAERAEQEQVQKKAEERAAIEHAAGEARLQQEAEERAVAEQEDQERVAREAAEPVQLQPGEEERAAVGTAAEETHTPRPVTQLDFAPFMSSKGDGDHSTVGPASTKRATNVADPPPEVESRKSAELTAGSTRLEGPVSQTRQGKLRRPGGIPKASERGVSPQGTARRAAAERSSKTGNRLQGSQPDSQLQGASRLEDVSTGARTVTIIFKAREQGNWVDTYKMTINPSEPSDRSMVERMAKKDARNRQATFYDKDLKLIAPVQCFDAAIEDGTNTVFMAFGGELNVDEEMVASVSQNADSERKQERKTKRRA</sequence>
<name>A0A1J9P350_9EURO</name>
<dbReference type="Proteomes" id="UP000182235">
    <property type="component" value="Unassembled WGS sequence"/>
</dbReference>
<gene>
    <name evidence="2" type="ORF">AJ78_08439</name>
</gene>
<dbReference type="VEuPathDB" id="FungiDB:AJ78_08439"/>
<evidence type="ECO:0000313" key="3">
    <source>
        <dbReference type="Proteomes" id="UP000182235"/>
    </source>
</evidence>
<evidence type="ECO:0000256" key="1">
    <source>
        <dbReference type="SAM" id="MobiDB-lite"/>
    </source>
</evidence>
<comment type="caution">
    <text evidence="2">The sequence shown here is derived from an EMBL/GenBank/DDBJ whole genome shotgun (WGS) entry which is preliminary data.</text>
</comment>
<dbReference type="AlphaFoldDB" id="A0A1J9P350"/>
<dbReference type="OrthoDB" id="4227485at2759"/>
<dbReference type="EMBL" id="LGRN01000747">
    <property type="protein sequence ID" value="OJD10590.1"/>
    <property type="molecule type" value="Genomic_DNA"/>
</dbReference>
<organism evidence="2 3">
    <name type="scientific">Emergomyces pasteurianus Ep9510</name>
    <dbReference type="NCBI Taxonomy" id="1447872"/>
    <lineage>
        <taxon>Eukaryota</taxon>
        <taxon>Fungi</taxon>
        <taxon>Dikarya</taxon>
        <taxon>Ascomycota</taxon>
        <taxon>Pezizomycotina</taxon>
        <taxon>Eurotiomycetes</taxon>
        <taxon>Eurotiomycetidae</taxon>
        <taxon>Onygenales</taxon>
        <taxon>Ajellomycetaceae</taxon>
        <taxon>Emergomyces</taxon>
    </lineage>
</organism>
<feature type="region of interest" description="Disordered" evidence="1">
    <location>
        <begin position="25"/>
        <end position="265"/>
    </location>
</feature>
<evidence type="ECO:0000313" key="2">
    <source>
        <dbReference type="EMBL" id="OJD10590.1"/>
    </source>
</evidence>
<accession>A0A1J9P350</accession>